<proteinExistence type="predicted"/>
<evidence type="ECO:0000256" key="1">
    <source>
        <dbReference type="ARBA" id="ARBA00022603"/>
    </source>
</evidence>
<dbReference type="Proteomes" id="UP000319219">
    <property type="component" value="Unassembled WGS sequence"/>
</dbReference>
<evidence type="ECO:0000313" key="4">
    <source>
        <dbReference type="EMBL" id="TQS00069.1"/>
    </source>
</evidence>
<dbReference type="PRINTS" id="PR00505">
    <property type="entry name" value="D12N6MTFRASE"/>
</dbReference>
<keyword evidence="2" id="KW-0808">Transferase</keyword>
<gene>
    <name evidence="4" type="ORF">FKV70_04615</name>
    <name evidence="5" type="ORF">FKV70_04990</name>
</gene>
<dbReference type="EMBL" id="VIJZ01000002">
    <property type="protein sequence ID" value="TQS00138.1"/>
    <property type="molecule type" value="Genomic_DNA"/>
</dbReference>
<evidence type="ECO:0000256" key="3">
    <source>
        <dbReference type="ARBA" id="ARBA00022691"/>
    </source>
</evidence>
<dbReference type="RefSeq" id="WP_142611991.1">
    <property type="nucleotide sequence ID" value="NZ_VIJZ01000002.1"/>
</dbReference>
<evidence type="ECO:0000313" key="5">
    <source>
        <dbReference type="EMBL" id="TQS00138.1"/>
    </source>
</evidence>
<dbReference type="InterPro" id="IPR012263">
    <property type="entry name" value="M_m6A_EcoRV"/>
</dbReference>
<evidence type="ECO:0000256" key="2">
    <source>
        <dbReference type="ARBA" id="ARBA00022679"/>
    </source>
</evidence>
<dbReference type="PANTHER" id="PTHR30481">
    <property type="entry name" value="DNA ADENINE METHYLASE"/>
    <property type="match status" value="1"/>
</dbReference>
<comment type="caution">
    <text evidence="5">The sequence shown here is derived from an EMBL/GenBank/DDBJ whole genome shotgun (WGS) entry which is preliminary data.</text>
</comment>
<keyword evidence="3" id="KW-0949">S-adenosyl-L-methionine</keyword>
<dbReference type="Gene3D" id="3.40.50.150">
    <property type="entry name" value="Vaccinia Virus protein VP39"/>
    <property type="match status" value="2"/>
</dbReference>
<sequence length="275" mass="31654">MQGVRSPLIWFGGKSKYAQHIISKFPAHRVYIEPFGGAAHVISQKPRVAHEVYNDIDGNVVNFLMVAREEPEKLQNECESLPYSRMLYEQWLNEPLPRDPFERAVRFFYMNRSGISQGNANEIARTGWRHSTKSGSNPATGYISACQLFSAFAERMKCVMIENFDFRTLIPKYDGKDVLFYVDPPYIGREKQYALTDKDKESPEKLHRDLAAILNDVKGNVVLSYYADPLLDELYPNWNRDTFQAYKQVVGGDGLGTETEELLLMNFDNRQLTLF</sequence>
<keyword evidence="6" id="KW-1185">Reference proteome</keyword>
<reference evidence="5 6" key="1">
    <citation type="submission" date="2019-07" db="EMBL/GenBank/DDBJ databases">
        <title>Paenibacillus ottowii sp. nov. isolated from a fermentation system processing bovine manure.</title>
        <authorList>
            <person name="Velazquez L.F."/>
            <person name="Rajbanshi S."/>
            <person name="Guan S."/>
            <person name="Hinchee M."/>
            <person name="Welsh A."/>
        </authorList>
    </citation>
    <scope>NUCLEOTIDE SEQUENCE [LARGE SCALE GENOMIC DNA]</scope>
    <source>
        <strain evidence="5 6">MS2379</strain>
    </source>
</reference>
<dbReference type="GO" id="GO:0008168">
    <property type="term" value="F:methyltransferase activity"/>
    <property type="evidence" value="ECO:0007669"/>
    <property type="project" value="UniProtKB-KW"/>
</dbReference>
<dbReference type="PIRSF" id="PIRSF000398">
    <property type="entry name" value="M_m6A_EcoRV"/>
    <property type="match status" value="1"/>
</dbReference>
<keyword evidence="1 5" id="KW-0489">Methyltransferase</keyword>
<dbReference type="EMBL" id="VIJZ01000002">
    <property type="protein sequence ID" value="TQS00069.1"/>
    <property type="molecule type" value="Genomic_DNA"/>
</dbReference>
<dbReference type="InterPro" id="IPR012327">
    <property type="entry name" value="MeTrfase_D12"/>
</dbReference>
<name>A0ABY3B7P9_9BACL</name>
<dbReference type="InterPro" id="IPR029063">
    <property type="entry name" value="SAM-dependent_MTases_sf"/>
</dbReference>
<protein>
    <submittedName>
        <fullName evidence="5">DNA adenine methylase</fullName>
    </submittedName>
</protein>
<evidence type="ECO:0000313" key="6">
    <source>
        <dbReference type="Proteomes" id="UP000319219"/>
    </source>
</evidence>
<organism evidence="5 6">
    <name type="scientific">Paenibacillus ottowii</name>
    <dbReference type="NCBI Taxonomy" id="2315729"/>
    <lineage>
        <taxon>Bacteria</taxon>
        <taxon>Bacillati</taxon>
        <taxon>Bacillota</taxon>
        <taxon>Bacilli</taxon>
        <taxon>Bacillales</taxon>
        <taxon>Paenibacillaceae</taxon>
        <taxon>Paenibacillus</taxon>
    </lineage>
</organism>
<dbReference type="GO" id="GO:0032259">
    <property type="term" value="P:methylation"/>
    <property type="evidence" value="ECO:0007669"/>
    <property type="project" value="UniProtKB-KW"/>
</dbReference>
<dbReference type="Pfam" id="PF02086">
    <property type="entry name" value="MethyltransfD12"/>
    <property type="match status" value="1"/>
</dbReference>
<dbReference type="SUPFAM" id="SSF53335">
    <property type="entry name" value="S-adenosyl-L-methionine-dependent methyltransferases"/>
    <property type="match status" value="1"/>
</dbReference>
<accession>A0ABY3B7P9</accession>